<keyword evidence="3" id="KW-1133">Transmembrane helix</keyword>
<dbReference type="PANTHER" id="PTHR37042:SF4">
    <property type="entry name" value="OUTER MEMBRANE PROTEIN RV1973"/>
    <property type="match status" value="1"/>
</dbReference>
<comment type="caution">
    <text evidence="4">The sequence shown here is derived from an EMBL/GenBank/DDBJ whole genome shotgun (WGS) entry which is preliminary data.</text>
</comment>
<proteinExistence type="predicted"/>
<evidence type="ECO:0000313" key="5">
    <source>
        <dbReference type="Proteomes" id="UP000465361"/>
    </source>
</evidence>
<dbReference type="Proteomes" id="UP000465361">
    <property type="component" value="Unassembled WGS sequence"/>
</dbReference>
<dbReference type="PANTHER" id="PTHR37042">
    <property type="entry name" value="OUTER MEMBRANE PROTEIN RV1973"/>
    <property type="match status" value="1"/>
</dbReference>
<evidence type="ECO:0000313" key="4">
    <source>
        <dbReference type="EMBL" id="GFG73925.1"/>
    </source>
</evidence>
<dbReference type="EMBL" id="BLKW01000002">
    <property type="protein sequence ID" value="GFG73925.1"/>
    <property type="molecule type" value="Genomic_DNA"/>
</dbReference>
<dbReference type="AlphaFoldDB" id="A0A7I9XVW5"/>
<evidence type="ECO:0000256" key="1">
    <source>
        <dbReference type="ARBA" id="ARBA00004370"/>
    </source>
</evidence>
<evidence type="ECO:0008006" key="6">
    <source>
        <dbReference type="Google" id="ProtNLM"/>
    </source>
</evidence>
<evidence type="ECO:0000256" key="3">
    <source>
        <dbReference type="SAM" id="Phobius"/>
    </source>
</evidence>
<protein>
    <recommendedName>
        <fullName evidence="6">Mce associated membrane protein</fullName>
    </recommendedName>
</protein>
<feature type="transmembrane region" description="Helical" evidence="3">
    <location>
        <begin position="42"/>
        <end position="61"/>
    </location>
</feature>
<feature type="transmembrane region" description="Helical" evidence="3">
    <location>
        <begin position="134"/>
        <end position="154"/>
    </location>
</feature>
<comment type="subcellular location">
    <subcellularLocation>
        <location evidence="1">Membrane</location>
    </subcellularLocation>
</comment>
<keyword evidence="3" id="KW-0812">Transmembrane</keyword>
<keyword evidence="2 3" id="KW-0472">Membrane</keyword>
<dbReference type="GO" id="GO:0016020">
    <property type="term" value="C:membrane"/>
    <property type="evidence" value="ECO:0007669"/>
    <property type="project" value="UniProtKB-SubCell"/>
</dbReference>
<keyword evidence="5" id="KW-1185">Reference proteome</keyword>
<evidence type="ECO:0000256" key="2">
    <source>
        <dbReference type="ARBA" id="ARBA00023136"/>
    </source>
</evidence>
<organism evidence="4 5">
    <name type="scientific">Mycobacterium botniense</name>
    <dbReference type="NCBI Taxonomy" id="84962"/>
    <lineage>
        <taxon>Bacteria</taxon>
        <taxon>Bacillati</taxon>
        <taxon>Actinomycetota</taxon>
        <taxon>Actinomycetes</taxon>
        <taxon>Mycobacteriales</taxon>
        <taxon>Mycobacteriaceae</taxon>
        <taxon>Mycobacterium</taxon>
    </lineage>
</organism>
<sequence>MLCRIGWWLSRGIKREFWDLTGRSNMAAAGRTLRAIQPRRRVPTSAAGLLIGPATAVAWLVDTLVAVTEGKHAKKEPGEVPSEPDEITAEPANGAEAAATALLREEAAGPGADDHAPQPTDGGVVSAPKPGKVFSGYGIASAILGLVSVAALVFSAITWSMHRRADEEGHYRTEVKKTAAEWASLLLNINKDNAERVLHRLREQTTGPLNAEFDPTLMPFRDTLLKLQSRGGRVEAVAIVSLPQKLDLGTAPAAAVSRGTRTETVLVLATSGAVNKEGKPQRVYWNLLLNVSDAAGKFMISGLQPIR</sequence>
<accession>A0A7I9XVW5</accession>
<name>A0A7I9XVW5_9MYCO</name>
<gene>
    <name evidence="4" type="ORF">MBOT_12900</name>
</gene>
<reference evidence="4 5" key="1">
    <citation type="journal article" date="2019" name="Emerg. Microbes Infect.">
        <title>Comprehensive subspecies identification of 175 nontuberculous mycobacteria species based on 7547 genomic profiles.</title>
        <authorList>
            <person name="Matsumoto Y."/>
            <person name="Kinjo T."/>
            <person name="Motooka D."/>
            <person name="Nabeya D."/>
            <person name="Jung N."/>
            <person name="Uechi K."/>
            <person name="Horii T."/>
            <person name="Iida T."/>
            <person name="Fujita J."/>
            <person name="Nakamura S."/>
        </authorList>
    </citation>
    <scope>NUCLEOTIDE SEQUENCE [LARGE SCALE GENOMIC DNA]</scope>
    <source>
        <strain evidence="4 5">JCM 17322</strain>
    </source>
</reference>